<dbReference type="AlphaFoldDB" id="A0A921IYS5"/>
<dbReference type="Gene3D" id="3.30.420.10">
    <property type="entry name" value="Ribonuclease H-like superfamily/Ribonuclease H"/>
    <property type="match status" value="1"/>
</dbReference>
<dbReference type="GO" id="GO:0032196">
    <property type="term" value="P:transposition"/>
    <property type="evidence" value="ECO:0007669"/>
    <property type="project" value="TreeGrafter"/>
</dbReference>
<dbReference type="RefSeq" id="WP_278710824.1">
    <property type="nucleotide sequence ID" value="NZ_DYUX01000008.1"/>
</dbReference>
<accession>A0A921IYS5</accession>
<dbReference type="InterPro" id="IPR025246">
    <property type="entry name" value="IS30-like_HTH"/>
</dbReference>
<dbReference type="InterPro" id="IPR001584">
    <property type="entry name" value="Integrase_cat-core"/>
</dbReference>
<reference evidence="3" key="2">
    <citation type="submission" date="2021-09" db="EMBL/GenBank/DDBJ databases">
        <authorList>
            <person name="Gilroy R."/>
        </authorList>
    </citation>
    <scope>NUCLEOTIDE SEQUENCE</scope>
    <source>
        <strain evidence="3">ChiBcolR7-4860</strain>
    </source>
</reference>
<evidence type="ECO:0000313" key="4">
    <source>
        <dbReference type="Proteomes" id="UP000786560"/>
    </source>
</evidence>
<gene>
    <name evidence="3" type="ORF">K8U73_01915</name>
</gene>
<protein>
    <submittedName>
        <fullName evidence="3">IS30 family transposase</fullName>
    </submittedName>
</protein>
<evidence type="ECO:0000256" key="1">
    <source>
        <dbReference type="ARBA" id="ARBA00023172"/>
    </source>
</evidence>
<dbReference type="PANTHER" id="PTHR10948:SF23">
    <property type="entry name" value="TRANSPOSASE INSI FOR INSERTION SEQUENCE ELEMENT IS30A-RELATED"/>
    <property type="match status" value="1"/>
</dbReference>
<dbReference type="InterPro" id="IPR012337">
    <property type="entry name" value="RNaseH-like_sf"/>
</dbReference>
<dbReference type="GO" id="GO:0003676">
    <property type="term" value="F:nucleic acid binding"/>
    <property type="evidence" value="ECO:0007669"/>
    <property type="project" value="InterPro"/>
</dbReference>
<dbReference type="PROSITE" id="PS50994">
    <property type="entry name" value="INTEGRASE"/>
    <property type="match status" value="1"/>
</dbReference>
<name>A0A921IYS5_9BIFI</name>
<dbReference type="SUPFAM" id="SSF53098">
    <property type="entry name" value="Ribonuclease H-like"/>
    <property type="match status" value="1"/>
</dbReference>
<keyword evidence="1" id="KW-0233">DNA recombination</keyword>
<sequence length="368" mass="42785">MGTCYSHLSPDERIRIERLHCERGLSVRETAGLIGRDKATVSRELKRGLWFASNENESYRPYRPRRLKTGPWTSVPFCSALAAQRRADRKRHESRKPHRMDSDRLRSWVLDALRRGWSPELIEGGLKLEYPDDPVMRVSHECLHQWIYAKPQRDLDLRQYLPRGRKHRARRKGRKVRGPRIPMRVDIGQRPRAVDSRGQFGHWESDTVIGAAPSRACIDTQVERKSRRLFARLVPDKSAMATARAEYEIYRDLPAEARIDRTWDNGTEASCHTLVDESLGMLTYFADPYSSWQRGSNENRNGRIRRYLPKKTGFDDLTQAELDDIVREINDTPMKKLGYKTPNEVWDEEITRLQSQDTNPTTCVALTS</sequence>
<dbReference type="EMBL" id="DYUX01000008">
    <property type="protein sequence ID" value="HJG41138.1"/>
    <property type="molecule type" value="Genomic_DNA"/>
</dbReference>
<feature type="domain" description="Integrase catalytic" evidence="2">
    <location>
        <begin position="187"/>
        <end position="350"/>
    </location>
</feature>
<organism evidence="3 4">
    <name type="scientific">Bifidobacterium pullorum subsp. gallinarum</name>
    <dbReference type="NCBI Taxonomy" id="78344"/>
    <lineage>
        <taxon>Bacteria</taxon>
        <taxon>Bacillati</taxon>
        <taxon>Actinomycetota</taxon>
        <taxon>Actinomycetes</taxon>
        <taxon>Bifidobacteriales</taxon>
        <taxon>Bifidobacteriaceae</taxon>
        <taxon>Bifidobacterium</taxon>
    </lineage>
</organism>
<comment type="caution">
    <text evidence="3">The sequence shown here is derived from an EMBL/GenBank/DDBJ whole genome shotgun (WGS) entry which is preliminary data.</text>
</comment>
<dbReference type="NCBIfam" id="NF033563">
    <property type="entry name" value="transpos_IS30"/>
    <property type="match status" value="1"/>
</dbReference>
<dbReference type="InterPro" id="IPR036397">
    <property type="entry name" value="RNaseH_sf"/>
</dbReference>
<dbReference type="Pfam" id="PF13936">
    <property type="entry name" value="HTH_38"/>
    <property type="match status" value="1"/>
</dbReference>
<dbReference type="Proteomes" id="UP000786560">
    <property type="component" value="Unassembled WGS sequence"/>
</dbReference>
<evidence type="ECO:0000259" key="2">
    <source>
        <dbReference type="PROSITE" id="PS50994"/>
    </source>
</evidence>
<dbReference type="InterPro" id="IPR051917">
    <property type="entry name" value="Transposase-Integrase"/>
</dbReference>
<dbReference type="GO" id="GO:0015074">
    <property type="term" value="P:DNA integration"/>
    <property type="evidence" value="ECO:0007669"/>
    <property type="project" value="InterPro"/>
</dbReference>
<dbReference type="GO" id="GO:0004803">
    <property type="term" value="F:transposase activity"/>
    <property type="evidence" value="ECO:0007669"/>
    <property type="project" value="TreeGrafter"/>
</dbReference>
<reference evidence="3" key="1">
    <citation type="journal article" date="2021" name="PeerJ">
        <title>Extensive microbial diversity within the chicken gut microbiome revealed by metagenomics and culture.</title>
        <authorList>
            <person name="Gilroy R."/>
            <person name="Ravi A."/>
            <person name="Getino M."/>
            <person name="Pursley I."/>
            <person name="Horton D.L."/>
            <person name="Alikhan N.F."/>
            <person name="Baker D."/>
            <person name="Gharbi K."/>
            <person name="Hall N."/>
            <person name="Watson M."/>
            <person name="Adriaenssens E.M."/>
            <person name="Foster-Nyarko E."/>
            <person name="Jarju S."/>
            <person name="Secka A."/>
            <person name="Antonio M."/>
            <person name="Oren A."/>
            <person name="Chaudhuri R.R."/>
            <person name="La Ragione R."/>
            <person name="Hildebrand F."/>
            <person name="Pallen M.J."/>
        </authorList>
    </citation>
    <scope>NUCLEOTIDE SEQUENCE</scope>
    <source>
        <strain evidence="3">ChiBcolR7-4860</strain>
    </source>
</reference>
<dbReference type="GO" id="GO:0006310">
    <property type="term" value="P:DNA recombination"/>
    <property type="evidence" value="ECO:0007669"/>
    <property type="project" value="UniProtKB-KW"/>
</dbReference>
<dbReference type="GO" id="GO:0005829">
    <property type="term" value="C:cytosol"/>
    <property type="evidence" value="ECO:0007669"/>
    <property type="project" value="TreeGrafter"/>
</dbReference>
<evidence type="ECO:0000313" key="3">
    <source>
        <dbReference type="EMBL" id="HJG41138.1"/>
    </source>
</evidence>
<dbReference type="PANTHER" id="PTHR10948">
    <property type="entry name" value="TRANSPOSASE"/>
    <property type="match status" value="1"/>
</dbReference>
<dbReference type="InterPro" id="IPR053392">
    <property type="entry name" value="Transposase_IS30-like"/>
</dbReference>
<proteinExistence type="predicted"/>